<organism evidence="3 4">
    <name type="scientific">Anaerocolumna sedimenticola</name>
    <dbReference type="NCBI Taxonomy" id="2696063"/>
    <lineage>
        <taxon>Bacteria</taxon>
        <taxon>Bacillati</taxon>
        <taxon>Bacillota</taxon>
        <taxon>Clostridia</taxon>
        <taxon>Lachnospirales</taxon>
        <taxon>Lachnospiraceae</taxon>
        <taxon>Anaerocolumna</taxon>
    </lineage>
</organism>
<reference evidence="3 4" key="1">
    <citation type="submission" date="2020-01" db="EMBL/GenBank/DDBJ databases">
        <title>Genome analysis of Anaerocolumna sp. CBA3638.</title>
        <authorList>
            <person name="Kim J."/>
            <person name="Roh S.W."/>
        </authorList>
    </citation>
    <scope>NUCLEOTIDE SEQUENCE [LARGE SCALE GENOMIC DNA]</scope>
    <source>
        <strain evidence="3 4">CBA3638</strain>
    </source>
</reference>
<feature type="domain" description="Nucleotidyl transferase" evidence="1">
    <location>
        <begin position="122"/>
        <end position="341"/>
    </location>
</feature>
<evidence type="ECO:0000259" key="1">
    <source>
        <dbReference type="Pfam" id="PF00483"/>
    </source>
</evidence>
<dbReference type="Gene3D" id="3.10.580.10">
    <property type="entry name" value="CBS-domain"/>
    <property type="match status" value="1"/>
</dbReference>
<evidence type="ECO:0000259" key="2">
    <source>
        <dbReference type="Pfam" id="PF00571"/>
    </source>
</evidence>
<sequence length="350" mass="40327">MNLNDFIVKEEDTVLQVMQAIDNNGRRIAFICKDKILIAVISDGDIRRYILKKGSLDASIKEIANYHPLYVTNEEAVDYHAFMKERHITALPVVNKKKKIITVHFLNENLPLKNENLNVPVVIMAGGKGTRLYPYTQILPKPLIPIGDKTITEIIMDHFEVFGCKHFDMIVNYKKNFIKSFFIDNERVRDVDFIDEEEFYGTGGGLKLLSGKYQDSFFVTNCDIVIEEDYADIMEHHKREKNIITIVAAMKETTIPYGTIEIGNEGQVIKLKEKPSFSFLTNTGLYVLEPHFLDLIPKNTFIHITDVIEECITRGEKVGIYPISEHAWMDMGQMEELEKMRERLGIDSRE</sequence>
<evidence type="ECO:0000313" key="3">
    <source>
        <dbReference type="EMBL" id="QHQ60693.1"/>
    </source>
</evidence>
<name>A0A6P1TJS6_9FIRM</name>
<dbReference type="AlphaFoldDB" id="A0A6P1TJS6"/>
<dbReference type="Gene3D" id="3.90.550.10">
    <property type="entry name" value="Spore Coat Polysaccharide Biosynthesis Protein SpsA, Chain A"/>
    <property type="match status" value="1"/>
</dbReference>
<gene>
    <name evidence="3" type="ORF">Ana3638_07835</name>
</gene>
<keyword evidence="4" id="KW-1185">Reference proteome</keyword>
<dbReference type="InterPro" id="IPR029044">
    <property type="entry name" value="Nucleotide-diphossugar_trans"/>
</dbReference>
<dbReference type="InterPro" id="IPR050486">
    <property type="entry name" value="Mannose-1P_guanyltransferase"/>
</dbReference>
<feature type="domain" description="CBS" evidence="2">
    <location>
        <begin position="6"/>
        <end position="51"/>
    </location>
</feature>
<dbReference type="GO" id="GO:0016740">
    <property type="term" value="F:transferase activity"/>
    <property type="evidence" value="ECO:0007669"/>
    <property type="project" value="UniProtKB-KW"/>
</dbReference>
<evidence type="ECO:0000313" key="4">
    <source>
        <dbReference type="Proteomes" id="UP000464314"/>
    </source>
</evidence>
<accession>A0A6P1TJS6</accession>
<dbReference type="KEGG" id="anr:Ana3638_07835"/>
<dbReference type="InterPro" id="IPR005835">
    <property type="entry name" value="NTP_transferase_dom"/>
</dbReference>
<protein>
    <submittedName>
        <fullName evidence="3">NTP transferase domain-containing protein</fullName>
    </submittedName>
</protein>
<keyword evidence="3" id="KW-0808">Transferase</keyword>
<dbReference type="Proteomes" id="UP000464314">
    <property type="component" value="Chromosome"/>
</dbReference>
<dbReference type="Pfam" id="PF00571">
    <property type="entry name" value="CBS"/>
    <property type="match status" value="1"/>
</dbReference>
<dbReference type="SUPFAM" id="SSF53448">
    <property type="entry name" value="Nucleotide-diphospho-sugar transferases"/>
    <property type="match status" value="1"/>
</dbReference>
<dbReference type="EMBL" id="CP048000">
    <property type="protein sequence ID" value="QHQ60693.1"/>
    <property type="molecule type" value="Genomic_DNA"/>
</dbReference>
<proteinExistence type="predicted"/>
<dbReference type="InterPro" id="IPR046342">
    <property type="entry name" value="CBS_dom_sf"/>
</dbReference>
<dbReference type="RefSeq" id="WP_161837527.1">
    <property type="nucleotide sequence ID" value="NZ_CP048000.1"/>
</dbReference>
<dbReference type="Pfam" id="PF00483">
    <property type="entry name" value="NTP_transferase"/>
    <property type="match status" value="1"/>
</dbReference>
<dbReference type="InterPro" id="IPR000644">
    <property type="entry name" value="CBS_dom"/>
</dbReference>
<dbReference type="PANTHER" id="PTHR22572">
    <property type="entry name" value="SUGAR-1-PHOSPHATE GUANYL TRANSFERASE"/>
    <property type="match status" value="1"/>
</dbReference>